<evidence type="ECO:0000259" key="8">
    <source>
        <dbReference type="PROSITE" id="PS00497"/>
    </source>
</evidence>
<dbReference type="AlphaFoldDB" id="Q868D1"/>
<dbReference type="GO" id="GO:0042438">
    <property type="term" value="P:melanin biosynthetic process"/>
    <property type="evidence" value="ECO:0007669"/>
    <property type="project" value="UniProtKB-KW"/>
</dbReference>
<evidence type="ECO:0000256" key="7">
    <source>
        <dbReference type="SAM" id="SignalP"/>
    </source>
</evidence>
<dbReference type="PROSITE" id="PS00498">
    <property type="entry name" value="TYROSINASE_2"/>
    <property type="match status" value="1"/>
</dbReference>
<dbReference type="Pfam" id="PF00264">
    <property type="entry name" value="Tyrosinase"/>
    <property type="match status" value="1"/>
</dbReference>
<proteinExistence type="evidence at transcript level"/>
<accession>Q868D1</accession>
<name>Q868D1_HALRO</name>
<feature type="domain" description="Tyrosinase copper-binding" evidence="8">
    <location>
        <begin position="209"/>
        <end position="226"/>
    </location>
</feature>
<dbReference type="GO" id="GO:0016491">
    <property type="term" value="F:oxidoreductase activity"/>
    <property type="evidence" value="ECO:0007669"/>
    <property type="project" value="InterPro"/>
</dbReference>
<feature type="domain" description="Tyrosinase copper-binding" evidence="9">
    <location>
        <begin position="390"/>
        <end position="401"/>
    </location>
</feature>
<feature type="transmembrane region" description="Helical" evidence="6">
    <location>
        <begin position="473"/>
        <end position="498"/>
    </location>
</feature>
<evidence type="ECO:0000256" key="6">
    <source>
        <dbReference type="SAM" id="Phobius"/>
    </source>
</evidence>
<dbReference type="PRINTS" id="PR00092">
    <property type="entry name" value="TYROSINASE"/>
</dbReference>
<protein>
    <submittedName>
        <fullName evidence="10">Tyrosinase-related protein</fullName>
    </submittedName>
</protein>
<evidence type="ECO:0000256" key="2">
    <source>
        <dbReference type="ARBA" id="ARBA00009928"/>
    </source>
</evidence>
<keyword evidence="6" id="KW-0472">Membrane</keyword>
<keyword evidence="5" id="KW-0470">Melanin biosynthesis</keyword>
<evidence type="ECO:0000256" key="5">
    <source>
        <dbReference type="ARBA" id="ARBA00023101"/>
    </source>
</evidence>
<dbReference type="SUPFAM" id="SSF48056">
    <property type="entry name" value="Di-copper centre-containing domain"/>
    <property type="match status" value="1"/>
</dbReference>
<dbReference type="GO" id="GO:0031410">
    <property type="term" value="C:cytoplasmic vesicle"/>
    <property type="evidence" value="ECO:0007669"/>
    <property type="project" value="UniProtKB-ARBA"/>
</dbReference>
<feature type="chain" id="PRO_5004300188" evidence="7">
    <location>
        <begin position="24"/>
        <end position="525"/>
    </location>
</feature>
<evidence type="ECO:0000256" key="1">
    <source>
        <dbReference type="ARBA" id="ARBA00004573"/>
    </source>
</evidence>
<dbReference type="EMBL" id="D63949">
    <property type="protein sequence ID" value="BAC76423.1"/>
    <property type="molecule type" value="mRNA"/>
</dbReference>
<evidence type="ECO:0000256" key="3">
    <source>
        <dbReference type="ARBA" id="ARBA00022723"/>
    </source>
</evidence>
<keyword evidence="7" id="KW-0732">Signal</keyword>
<keyword evidence="6" id="KW-1133">Transmembrane helix</keyword>
<keyword evidence="4" id="KW-0186">Copper</keyword>
<keyword evidence="3" id="KW-0479">Metal-binding</keyword>
<dbReference type="PANTHER" id="PTHR11474">
    <property type="entry name" value="TYROSINASE FAMILY MEMBER"/>
    <property type="match status" value="1"/>
</dbReference>
<dbReference type="Gene3D" id="1.10.1280.10">
    <property type="entry name" value="Di-copper center containing domain from catechol oxidase"/>
    <property type="match status" value="1"/>
</dbReference>
<dbReference type="InterPro" id="IPR008922">
    <property type="entry name" value="Di-copper_centre_dom_sf"/>
</dbReference>
<evidence type="ECO:0000259" key="9">
    <source>
        <dbReference type="PROSITE" id="PS00498"/>
    </source>
</evidence>
<dbReference type="GO" id="GO:0046872">
    <property type="term" value="F:metal ion binding"/>
    <property type="evidence" value="ECO:0007669"/>
    <property type="project" value="UniProtKB-KW"/>
</dbReference>
<gene>
    <name evidence="10" type="primary">HrTYR</name>
</gene>
<comment type="similarity">
    <text evidence="2">Belongs to the tyrosinase family.</text>
</comment>
<evidence type="ECO:0000313" key="10">
    <source>
        <dbReference type="EMBL" id="BAC76423.1"/>
    </source>
</evidence>
<organism evidence="10">
    <name type="scientific">Halocynthia roretzi</name>
    <name type="common">Sea squirt</name>
    <name type="synonym">Cynthia roretzi</name>
    <dbReference type="NCBI Taxonomy" id="7729"/>
    <lineage>
        <taxon>Eukaryota</taxon>
        <taxon>Metazoa</taxon>
        <taxon>Chordata</taxon>
        <taxon>Tunicata</taxon>
        <taxon>Ascidiacea</taxon>
        <taxon>Stolidobranchia</taxon>
        <taxon>Pyuridae</taxon>
        <taxon>Halocynthia</taxon>
    </lineage>
</organism>
<comment type="subcellular location">
    <subcellularLocation>
        <location evidence="1">Melanosome membrane</location>
        <topology evidence="1">Single-pass type I membrane protein</topology>
    </subcellularLocation>
</comment>
<evidence type="ECO:0000256" key="4">
    <source>
        <dbReference type="ARBA" id="ARBA00023008"/>
    </source>
</evidence>
<feature type="signal peptide" evidence="7">
    <location>
        <begin position="1"/>
        <end position="23"/>
    </location>
</feature>
<dbReference type="InterPro" id="IPR002227">
    <property type="entry name" value="Tyrosinase_Cu-bd"/>
</dbReference>
<reference evidence="10" key="1">
    <citation type="journal article" date="1999" name="Dev. Dyn.">
        <title>Structure and developmental expression of the ascidian TRP gene: insights into the evolution of pigment cell-specific gene expression.</title>
        <authorList>
            <person name="Sato S."/>
            <person name="Toyoda R."/>
            <person name="Katsuyama Y."/>
            <person name="Saiga H."/>
            <person name="Numakunai T."/>
            <person name="Ikeo K."/>
            <person name="Gojobori T."/>
            <person name="Yajima I."/>
            <person name="Yamamoto H."/>
        </authorList>
    </citation>
    <scope>NUCLEOTIDE SEQUENCE</scope>
    <source>
        <tissue evidence="10">Whole embryos</tissue>
    </source>
</reference>
<dbReference type="PROSITE" id="PS00497">
    <property type="entry name" value="TYROSINASE_1"/>
    <property type="match status" value="1"/>
</dbReference>
<dbReference type="InterPro" id="IPR050316">
    <property type="entry name" value="Tyrosinase/Hemocyanin"/>
</dbReference>
<sequence>MTSLIGTMFGLLYLVYLTAQTHAQFPRACAGMEAYLSHECCPLLNGSKCGVDEGRGICSDIVIDDQPWGGPYVLVGIDDRERWPERFFNRSCQCSNNFGGFDCSSCKFGWTGENCDQMRPLAVRRDITEMSQEDAKVFLDALDQAKTTPHPDYVIARDHYRNLLGENGTDEPNYVDISIYDLFVWLHYYSVRDTLLGAGQAFIGIDFSHEGPAFLTWHRMHLLNLEEDLRKMTGIEDLAIPYWNFAIGGSECDICTDELLGDRHENDFDRLSDIQISDWGIICLSLEWFDDNIKLCNGTLEGPIRRNPGGNIDRPEVQNLPNPEDVAQCLGVINYDTFPFFSDSDQSFRNTLEGYAEVNGEFTEGARTLHNLAHLYLNGTGGQTHASANDPIFVLLHAFTDAIFEEWMIRENATSSVYPERDAPDSHNLDYNMVPFFPPIKNRDMFVPAAQLGYTYEAQFPVTLDSETEVARFVLGIVAGSGIIAMIGVIVLLVLLIVQRCRRMKEEGLYQKILSHEDGVYNYTA</sequence>
<dbReference type="PANTHER" id="PTHR11474:SF126">
    <property type="entry name" value="TYROSINASE-LIKE PROTEIN TYR-1-RELATED"/>
    <property type="match status" value="1"/>
</dbReference>
<keyword evidence="6" id="KW-0812">Transmembrane</keyword>